<keyword evidence="2" id="KW-0680">Restriction system</keyword>
<dbReference type="GO" id="GO:0004519">
    <property type="term" value="F:endonuclease activity"/>
    <property type="evidence" value="ECO:0007669"/>
    <property type="project" value="UniProtKB-KW"/>
</dbReference>
<protein>
    <submittedName>
        <fullName evidence="5">Restriction endonuclease subunit S</fullName>
    </submittedName>
</protein>
<evidence type="ECO:0000313" key="6">
    <source>
        <dbReference type="Proteomes" id="UP000426424"/>
    </source>
</evidence>
<dbReference type="CDD" id="cd17260">
    <property type="entry name" value="RMtype1_S_EcoEI-TRD1-CR1_like"/>
    <property type="match status" value="1"/>
</dbReference>
<evidence type="ECO:0000256" key="3">
    <source>
        <dbReference type="ARBA" id="ARBA00023125"/>
    </source>
</evidence>
<dbReference type="Proteomes" id="UP000426424">
    <property type="component" value="Chromosome"/>
</dbReference>
<dbReference type="REBASE" id="373161">
    <property type="entry name" value="S.Tte43061ORFAP"/>
</dbReference>
<dbReference type="InterPro" id="IPR044946">
    <property type="entry name" value="Restrct_endonuc_typeI_TRD_sf"/>
</dbReference>
<evidence type="ECO:0000313" key="5">
    <source>
        <dbReference type="EMBL" id="QGU33438.1"/>
    </source>
</evidence>
<proteinExistence type="inferred from homology"/>
<evidence type="ECO:0000256" key="2">
    <source>
        <dbReference type="ARBA" id="ARBA00022747"/>
    </source>
</evidence>
<dbReference type="InterPro" id="IPR052021">
    <property type="entry name" value="Type-I_RS_S_subunit"/>
</dbReference>
<feature type="domain" description="Type I restriction modification DNA specificity" evidence="4">
    <location>
        <begin position="90"/>
        <end position="179"/>
    </location>
</feature>
<evidence type="ECO:0000259" key="4">
    <source>
        <dbReference type="Pfam" id="PF01420"/>
    </source>
</evidence>
<dbReference type="InterPro" id="IPR000055">
    <property type="entry name" value="Restrct_endonuc_typeI_TRD"/>
</dbReference>
<sequence>MGGEWRKLPFSEAVLVNPTVRLERGRRYPFVDIGAVRPGSRCAYAIEEREFSGGGSRFQHGDTLMARITPCLENGKIARFCAHQGSGVAHGSTEFIVIRGRPGITDTNFAYYLTQWEEVRDYAICQMTGTSGRQRVPIDSLDYLVVPVPPLPEQRAIAHILGTLDDKIELNRRQNETLEAMARALFKAWFVDFEPVRAKLEGRLSACNAQAGWQPGQSLPGLPAHPACAAAAGAAGRFYDLFPDRLVESELGEIPEGWEITSLSEYSSLNPESWTKRTRPKQIRYVDLSNTKWGRVESVTNYEGDDAPSRAQRILRPLDTIVGIVRPGNGSYALISDEGLTGSTGFAVLRPLRRECAEFVYLAATSRENIERLSNLADGGAYPAVRPEIVSATHVPRVSQELINRFSQQVSPMIAGIAGNDRESRTLAQLRDALLPKLISGALRIQDAEAFLKERGL</sequence>
<dbReference type="AlphaFoldDB" id="A0A6I6EA23"/>
<dbReference type="Gene3D" id="3.90.220.20">
    <property type="entry name" value="DNA methylase specificity domains"/>
    <property type="match status" value="2"/>
</dbReference>
<name>A0A6I6EA23_THETI</name>
<comment type="similarity">
    <text evidence="1">Belongs to the type-I restriction system S methylase family.</text>
</comment>
<keyword evidence="3" id="KW-0238">DNA-binding</keyword>
<keyword evidence="6" id="KW-1185">Reference proteome</keyword>
<dbReference type="PANTHER" id="PTHR30408">
    <property type="entry name" value="TYPE-1 RESTRICTION ENZYME ECOKI SPECIFICITY PROTEIN"/>
    <property type="match status" value="1"/>
</dbReference>
<gene>
    <name evidence="5" type="ORF">E6P07_10905</name>
</gene>
<dbReference type="SUPFAM" id="SSF116734">
    <property type="entry name" value="DNA methylase specificity domain"/>
    <property type="match status" value="2"/>
</dbReference>
<dbReference type="KEGG" id="ttp:E6P07_10905"/>
<dbReference type="PANTHER" id="PTHR30408:SF13">
    <property type="entry name" value="TYPE I RESTRICTION ENZYME HINDI SPECIFICITY SUBUNIT"/>
    <property type="match status" value="1"/>
</dbReference>
<organism evidence="5 6">
    <name type="scientific">Thermochromatium tepidum ATCC 43061</name>
    <dbReference type="NCBI Taxonomy" id="316276"/>
    <lineage>
        <taxon>Bacteria</taxon>
        <taxon>Pseudomonadati</taxon>
        <taxon>Pseudomonadota</taxon>
        <taxon>Gammaproteobacteria</taxon>
        <taxon>Chromatiales</taxon>
        <taxon>Chromatiaceae</taxon>
        <taxon>Thermochromatium</taxon>
    </lineage>
</organism>
<dbReference type="GO" id="GO:0003677">
    <property type="term" value="F:DNA binding"/>
    <property type="evidence" value="ECO:0007669"/>
    <property type="project" value="UniProtKB-KW"/>
</dbReference>
<keyword evidence="5" id="KW-0255">Endonuclease</keyword>
<keyword evidence="5" id="KW-0378">Hydrolase</keyword>
<evidence type="ECO:0000256" key="1">
    <source>
        <dbReference type="ARBA" id="ARBA00010923"/>
    </source>
</evidence>
<dbReference type="REBASE" id="376112">
    <property type="entry name" value="S.Tte43061ORF10920P"/>
</dbReference>
<dbReference type="OrthoDB" id="9798929at2"/>
<dbReference type="GO" id="GO:0009307">
    <property type="term" value="P:DNA restriction-modification system"/>
    <property type="evidence" value="ECO:0007669"/>
    <property type="project" value="UniProtKB-KW"/>
</dbReference>
<keyword evidence="5" id="KW-0540">Nuclease</keyword>
<reference evidence="5 6" key="1">
    <citation type="submission" date="2019-12" db="EMBL/GenBank/DDBJ databases">
        <title>The complete genome of the thermophilic, anoxygenic phototrophic gammaproteobacterium Thermochromatium tepidum.</title>
        <authorList>
            <person name="Sattley W.M."/>
            <person name="Swingley W.D."/>
            <person name="Burchell B.M."/>
            <person name="Gurbani S.A."/>
            <person name="Kujawa C.M."/>
            <person name="Nuccio D.A."/>
            <person name="Schladweiler J."/>
            <person name="Shaffer K.N."/>
            <person name="Stokes L.M."/>
            <person name="Touchman J.W."/>
            <person name="Blankenship R.E."/>
            <person name="Madigan M.T."/>
        </authorList>
    </citation>
    <scope>NUCLEOTIDE SEQUENCE [LARGE SCALE GENOMIC DNA]</scope>
    <source>
        <strain evidence="5 6">ATCC 43061</strain>
    </source>
</reference>
<accession>A0A6I6EA23</accession>
<dbReference type="Pfam" id="PF01420">
    <property type="entry name" value="Methylase_S"/>
    <property type="match status" value="1"/>
</dbReference>
<dbReference type="EMBL" id="CP039268">
    <property type="protein sequence ID" value="QGU33438.1"/>
    <property type="molecule type" value="Genomic_DNA"/>
</dbReference>